<protein>
    <submittedName>
        <fullName evidence="5">Transcriptional regulator LuxZ</fullName>
    </submittedName>
</protein>
<proteinExistence type="predicted"/>
<dbReference type="SUPFAM" id="SSF46785">
    <property type="entry name" value="Winged helix' DNA-binding domain"/>
    <property type="match status" value="1"/>
</dbReference>
<dbReference type="InterPro" id="IPR000524">
    <property type="entry name" value="Tscrpt_reg_HTH_GntR"/>
</dbReference>
<dbReference type="InterPro" id="IPR036390">
    <property type="entry name" value="WH_DNA-bd_sf"/>
</dbReference>
<evidence type="ECO:0000313" key="6">
    <source>
        <dbReference type="Proteomes" id="UP000029227"/>
    </source>
</evidence>
<evidence type="ECO:0000313" key="5">
    <source>
        <dbReference type="EMBL" id="GAL07016.1"/>
    </source>
</evidence>
<dbReference type="eggNOG" id="COG1802">
    <property type="taxonomic scope" value="Bacteria"/>
</dbReference>
<evidence type="ECO:0000256" key="1">
    <source>
        <dbReference type="ARBA" id="ARBA00023015"/>
    </source>
</evidence>
<dbReference type="Gene3D" id="1.20.120.530">
    <property type="entry name" value="GntR ligand-binding domain-like"/>
    <property type="match status" value="1"/>
</dbReference>
<dbReference type="SMART" id="SM00345">
    <property type="entry name" value="HTH_GNTR"/>
    <property type="match status" value="1"/>
</dbReference>
<dbReference type="EMBL" id="BBMN01000014">
    <property type="protein sequence ID" value="GAL07016.1"/>
    <property type="molecule type" value="Genomic_DNA"/>
</dbReference>
<dbReference type="CDD" id="cd07377">
    <property type="entry name" value="WHTH_GntR"/>
    <property type="match status" value="1"/>
</dbReference>
<organism evidence="5 6">
    <name type="scientific">Photobacterium aphoticum</name>
    <dbReference type="NCBI Taxonomy" id="754436"/>
    <lineage>
        <taxon>Bacteria</taxon>
        <taxon>Pseudomonadati</taxon>
        <taxon>Pseudomonadota</taxon>
        <taxon>Gammaproteobacteria</taxon>
        <taxon>Vibrionales</taxon>
        <taxon>Vibrionaceae</taxon>
        <taxon>Photobacterium</taxon>
    </lineage>
</organism>
<dbReference type="GO" id="GO:0003677">
    <property type="term" value="F:DNA binding"/>
    <property type="evidence" value="ECO:0007669"/>
    <property type="project" value="UniProtKB-KW"/>
</dbReference>
<reference evidence="5 6" key="1">
    <citation type="journal article" date="2014" name="Genome Announc.">
        <title>Draft Genome Sequences of Two Vibrionaceae Species, Vibrio ponticus C121 and Photobacterium aphoticum C119, Isolated as Coral Reef Microbiota.</title>
        <authorList>
            <person name="Al-saari N."/>
            <person name="Meirelles P.M."/>
            <person name="Mino S."/>
            <person name="Suda W."/>
            <person name="Oshima K."/>
            <person name="Hattori M."/>
            <person name="Ohkuma M."/>
            <person name="Thompson F.L."/>
            <person name="Gomez-Gil B."/>
            <person name="Sawabe T."/>
            <person name="Sawabe T."/>
        </authorList>
    </citation>
    <scope>NUCLEOTIDE SEQUENCE [LARGE SCALE GENOMIC DNA]</scope>
    <source>
        <strain evidence="5 6">JCM 19237</strain>
    </source>
</reference>
<dbReference type="AlphaFoldDB" id="A0A090QVX1"/>
<keyword evidence="3" id="KW-0804">Transcription</keyword>
<dbReference type="PANTHER" id="PTHR43537:SF20">
    <property type="entry name" value="HTH-TYPE TRANSCRIPTIONAL REPRESSOR GLAR"/>
    <property type="match status" value="1"/>
</dbReference>
<dbReference type="SUPFAM" id="SSF48008">
    <property type="entry name" value="GntR ligand-binding domain-like"/>
    <property type="match status" value="1"/>
</dbReference>
<comment type="caution">
    <text evidence="5">The sequence shown here is derived from an EMBL/GenBank/DDBJ whole genome shotgun (WGS) entry which is preliminary data.</text>
</comment>
<name>A0A090QVX1_9GAMM</name>
<dbReference type="InterPro" id="IPR008920">
    <property type="entry name" value="TF_FadR/GntR_C"/>
</dbReference>
<dbReference type="Gene3D" id="1.10.10.10">
    <property type="entry name" value="Winged helix-like DNA-binding domain superfamily/Winged helix DNA-binding domain"/>
    <property type="match status" value="1"/>
</dbReference>
<dbReference type="InterPro" id="IPR036388">
    <property type="entry name" value="WH-like_DNA-bd_sf"/>
</dbReference>
<dbReference type="GO" id="GO:0003700">
    <property type="term" value="F:DNA-binding transcription factor activity"/>
    <property type="evidence" value="ECO:0007669"/>
    <property type="project" value="InterPro"/>
</dbReference>
<keyword evidence="2" id="KW-0238">DNA-binding</keyword>
<dbReference type="Pfam" id="PF00392">
    <property type="entry name" value="GntR"/>
    <property type="match status" value="1"/>
</dbReference>
<dbReference type="PANTHER" id="PTHR43537">
    <property type="entry name" value="TRANSCRIPTIONAL REGULATOR, GNTR FAMILY"/>
    <property type="match status" value="1"/>
</dbReference>
<dbReference type="SMART" id="SM00895">
    <property type="entry name" value="FCD"/>
    <property type="match status" value="1"/>
</dbReference>
<dbReference type="Pfam" id="PF07729">
    <property type="entry name" value="FCD"/>
    <property type="match status" value="1"/>
</dbReference>
<feature type="domain" description="HTH gntR-type" evidence="4">
    <location>
        <begin position="4"/>
        <end position="71"/>
    </location>
</feature>
<dbReference type="InterPro" id="IPR011711">
    <property type="entry name" value="GntR_C"/>
</dbReference>
<dbReference type="Proteomes" id="UP000029227">
    <property type="component" value="Unassembled WGS sequence"/>
</dbReference>
<dbReference type="PROSITE" id="PS50949">
    <property type="entry name" value="HTH_GNTR"/>
    <property type="match status" value="1"/>
</dbReference>
<evidence type="ECO:0000259" key="4">
    <source>
        <dbReference type="PROSITE" id="PS50949"/>
    </source>
</evidence>
<gene>
    <name evidence="5" type="ORF">JCM19237_3021</name>
</gene>
<evidence type="ECO:0000256" key="2">
    <source>
        <dbReference type="ARBA" id="ARBA00023125"/>
    </source>
</evidence>
<dbReference type="STRING" id="754436.JCM19237_3021"/>
<accession>A0A090QVX1</accession>
<sequence>MSSPTLSEKVMEMIRQDILSGILKPGQKLVVAELTTQYQVGASPIREALVQLSWRKYVQFAPQKGCWVAPVSVAELDDLYKTNLELSKLLLSQAMEAGDEDWELNILTTYHRLSRLHPADVATEFTLWEKCHRDFHLALLTGSQSPVMLSLYHQVYEQIGRYRHIWLSHHRSNEERYHDNGEHEAIMKAVLARNSEEALGLLANHSQRALEHIKQYL</sequence>
<keyword evidence="1" id="KW-0805">Transcription regulation</keyword>
<dbReference type="RefSeq" id="WP_229821803.1">
    <property type="nucleotide sequence ID" value="NZ_BMYC01000035.1"/>
</dbReference>
<evidence type="ECO:0000256" key="3">
    <source>
        <dbReference type="ARBA" id="ARBA00023163"/>
    </source>
</evidence>